<evidence type="ECO:0000313" key="3">
    <source>
        <dbReference type="Proteomes" id="UP000462014"/>
    </source>
</evidence>
<comment type="caution">
    <text evidence="2">The sequence shown here is derived from an EMBL/GenBank/DDBJ whole genome shotgun (WGS) entry which is preliminary data.</text>
</comment>
<organism evidence="2 3">
    <name type="scientific">Mucilaginibacter arboris</name>
    <dbReference type="NCBI Taxonomy" id="2682090"/>
    <lineage>
        <taxon>Bacteria</taxon>
        <taxon>Pseudomonadati</taxon>
        <taxon>Bacteroidota</taxon>
        <taxon>Sphingobacteriia</taxon>
        <taxon>Sphingobacteriales</taxon>
        <taxon>Sphingobacteriaceae</taxon>
        <taxon>Mucilaginibacter</taxon>
    </lineage>
</organism>
<dbReference type="RefSeq" id="WP_157562695.1">
    <property type="nucleotide sequence ID" value="NZ_WPIK01000001.1"/>
</dbReference>
<sequence>MKTLKTYSIPFKGLKLGKHQFDYEITDSFFNEFEYSLVKKGKLDCQVELEKQETMLILDFKINGVVDRSCDRCLSEFPETVNVQERQIVKFGEAGQEETDDEIMFLKPHDYELDLSGLIYEYINLAMPLISVCNDEGNTPFCDQEMLDKLNKLSGTEEEEENTEPDPRWAVLKNIK</sequence>
<dbReference type="AlphaFoldDB" id="A0A7K1SRL1"/>
<accession>A0A7K1SRL1</accession>
<dbReference type="EMBL" id="WPIK01000001">
    <property type="protein sequence ID" value="MVN19945.1"/>
    <property type="molecule type" value="Genomic_DNA"/>
</dbReference>
<proteinExistence type="predicted"/>
<gene>
    <name evidence="2" type="ORF">GO621_00165</name>
</gene>
<evidence type="ECO:0000313" key="2">
    <source>
        <dbReference type="EMBL" id="MVN19945.1"/>
    </source>
</evidence>
<name>A0A7K1SRL1_9SPHI</name>
<keyword evidence="3" id="KW-1185">Reference proteome</keyword>
<dbReference type="Pfam" id="PF02620">
    <property type="entry name" value="YceD"/>
    <property type="match status" value="1"/>
</dbReference>
<evidence type="ECO:0000256" key="1">
    <source>
        <dbReference type="SAM" id="MobiDB-lite"/>
    </source>
</evidence>
<reference evidence="2 3" key="1">
    <citation type="submission" date="2019-12" db="EMBL/GenBank/DDBJ databases">
        <title>Mucilaginibacter sp. HMF7410 genome sequencing and assembly.</title>
        <authorList>
            <person name="Kang H."/>
            <person name="Cha I."/>
            <person name="Kim H."/>
            <person name="Joh K."/>
        </authorList>
    </citation>
    <scope>NUCLEOTIDE SEQUENCE [LARGE SCALE GENOMIC DNA]</scope>
    <source>
        <strain evidence="2 3">HMF7410</strain>
    </source>
</reference>
<dbReference type="Proteomes" id="UP000462014">
    <property type="component" value="Unassembled WGS sequence"/>
</dbReference>
<protein>
    <submittedName>
        <fullName evidence="2">DUF177 domain-containing protein</fullName>
    </submittedName>
</protein>
<feature type="region of interest" description="Disordered" evidence="1">
    <location>
        <begin position="154"/>
        <end position="176"/>
    </location>
</feature>
<dbReference type="InterPro" id="IPR003772">
    <property type="entry name" value="YceD"/>
</dbReference>